<evidence type="ECO:0000256" key="5">
    <source>
        <dbReference type="ARBA" id="ARBA00022679"/>
    </source>
</evidence>
<proteinExistence type="predicted"/>
<evidence type="ECO:0000313" key="12">
    <source>
        <dbReference type="WBParaSite" id="GPUH_0001950401-mRNA-1"/>
    </source>
</evidence>
<evidence type="ECO:0000256" key="3">
    <source>
        <dbReference type="ARBA" id="ARBA00022527"/>
    </source>
</evidence>
<dbReference type="PANTHER" id="PTHR24055">
    <property type="entry name" value="MITOGEN-ACTIVATED PROTEIN KINASE"/>
    <property type="match status" value="1"/>
</dbReference>
<dbReference type="WBParaSite" id="GPUH_0001950401-mRNA-1">
    <property type="protein sequence ID" value="GPUH_0001950401-mRNA-1"/>
    <property type="gene ID" value="GPUH_0001950401"/>
</dbReference>
<evidence type="ECO:0000256" key="4">
    <source>
        <dbReference type="ARBA" id="ARBA00022553"/>
    </source>
</evidence>
<dbReference type="EC" id="2.7.11.24" evidence="2"/>
<keyword evidence="3" id="KW-0723">Serine/threonine-protein kinase</keyword>
<keyword evidence="8" id="KW-0067">ATP-binding</keyword>
<dbReference type="SUPFAM" id="SSF56112">
    <property type="entry name" value="Protein kinase-like (PK-like)"/>
    <property type="match status" value="1"/>
</dbReference>
<reference evidence="12" key="1">
    <citation type="submission" date="2016-06" db="UniProtKB">
        <authorList>
            <consortium name="WormBaseParasite"/>
        </authorList>
    </citation>
    <scope>IDENTIFICATION</scope>
</reference>
<feature type="domain" description="Protein kinase" evidence="9">
    <location>
        <begin position="28"/>
        <end position="200"/>
    </location>
</feature>
<dbReference type="OrthoDB" id="192887at2759"/>
<dbReference type="GO" id="GO:0004707">
    <property type="term" value="F:MAP kinase activity"/>
    <property type="evidence" value="ECO:0007669"/>
    <property type="project" value="UniProtKB-EC"/>
</dbReference>
<organism evidence="12">
    <name type="scientific">Gongylonema pulchrum</name>
    <dbReference type="NCBI Taxonomy" id="637853"/>
    <lineage>
        <taxon>Eukaryota</taxon>
        <taxon>Metazoa</taxon>
        <taxon>Ecdysozoa</taxon>
        <taxon>Nematoda</taxon>
        <taxon>Chromadorea</taxon>
        <taxon>Rhabditida</taxon>
        <taxon>Spirurina</taxon>
        <taxon>Spiruromorpha</taxon>
        <taxon>Spiruroidea</taxon>
        <taxon>Gongylonematidae</taxon>
        <taxon>Gongylonema</taxon>
    </lineage>
</organism>
<reference evidence="10 11" key="2">
    <citation type="submission" date="2018-11" db="EMBL/GenBank/DDBJ databases">
        <authorList>
            <consortium name="Pathogen Informatics"/>
        </authorList>
    </citation>
    <scope>NUCLEOTIDE SEQUENCE [LARGE SCALE GENOMIC DNA]</scope>
</reference>
<dbReference type="FunFam" id="3.30.200.20:FF:000028">
    <property type="entry name" value="Mitogen-activated protein kinase"/>
    <property type="match status" value="1"/>
</dbReference>
<keyword evidence="4" id="KW-0597">Phosphoprotein</keyword>
<gene>
    <name evidence="10" type="ORF">GPUH_LOCUS19479</name>
</gene>
<dbReference type="PROSITE" id="PS50011">
    <property type="entry name" value="PROTEIN_KINASE_DOM"/>
    <property type="match status" value="1"/>
</dbReference>
<dbReference type="InterPro" id="IPR050117">
    <property type="entry name" value="MAPK"/>
</dbReference>
<keyword evidence="5" id="KW-0808">Transferase</keyword>
<dbReference type="Pfam" id="PF00069">
    <property type="entry name" value="Pkinase"/>
    <property type="match status" value="1"/>
</dbReference>
<dbReference type="Gene3D" id="3.30.200.20">
    <property type="entry name" value="Phosphorylase Kinase, domain 1"/>
    <property type="match status" value="1"/>
</dbReference>
<keyword evidence="11" id="KW-1185">Reference proteome</keyword>
<protein>
    <recommendedName>
        <fullName evidence="2">mitogen-activated protein kinase</fullName>
        <ecNumber evidence="2">2.7.11.24</ecNumber>
    </recommendedName>
</protein>
<evidence type="ECO:0000256" key="6">
    <source>
        <dbReference type="ARBA" id="ARBA00022741"/>
    </source>
</evidence>
<dbReference type="InterPro" id="IPR011009">
    <property type="entry name" value="Kinase-like_dom_sf"/>
</dbReference>
<dbReference type="SMART" id="SM00220">
    <property type="entry name" value="S_TKc"/>
    <property type="match status" value="1"/>
</dbReference>
<sequence>MSFDQNLFHQVTVERGPISAVFTVPRRYSNLSFLSAGAQGIVVKADDTVTNTPVAIKKIVHPFLTTMTAKRTYREFVLLTTMRHPNIIALKSAFTPESSLADFEDIYLVMELMSYNLNQVIRQLKLDNKHLSYFTYQMIDLKPSNIVVNGECILKILDFGLARKIETAERMSIYVVTRHYRAPEIILGLPYDEKGSLFAF</sequence>
<dbReference type="Gene3D" id="1.10.510.10">
    <property type="entry name" value="Transferase(Phosphotransferase) domain 1"/>
    <property type="match status" value="1"/>
</dbReference>
<evidence type="ECO:0000256" key="8">
    <source>
        <dbReference type="ARBA" id="ARBA00022840"/>
    </source>
</evidence>
<keyword evidence="7" id="KW-0418">Kinase</keyword>
<dbReference type="EMBL" id="UYRT01088608">
    <property type="protein sequence ID" value="VDN33929.1"/>
    <property type="molecule type" value="Genomic_DNA"/>
</dbReference>
<dbReference type="GO" id="GO:0005524">
    <property type="term" value="F:ATP binding"/>
    <property type="evidence" value="ECO:0007669"/>
    <property type="project" value="UniProtKB-KW"/>
</dbReference>
<evidence type="ECO:0000256" key="7">
    <source>
        <dbReference type="ARBA" id="ARBA00022777"/>
    </source>
</evidence>
<dbReference type="Proteomes" id="UP000271098">
    <property type="component" value="Unassembled WGS sequence"/>
</dbReference>
<dbReference type="InterPro" id="IPR000719">
    <property type="entry name" value="Prot_kinase_dom"/>
</dbReference>
<evidence type="ECO:0000256" key="1">
    <source>
        <dbReference type="ARBA" id="ARBA00001946"/>
    </source>
</evidence>
<comment type="cofactor">
    <cofactor evidence="1">
        <name>Mg(2+)</name>
        <dbReference type="ChEBI" id="CHEBI:18420"/>
    </cofactor>
</comment>
<accession>A0A183EET8</accession>
<dbReference type="AlphaFoldDB" id="A0A183EET8"/>
<keyword evidence="6" id="KW-0547">Nucleotide-binding</keyword>
<evidence type="ECO:0000313" key="11">
    <source>
        <dbReference type="Proteomes" id="UP000271098"/>
    </source>
</evidence>
<evidence type="ECO:0000313" key="10">
    <source>
        <dbReference type="EMBL" id="VDN33929.1"/>
    </source>
</evidence>
<evidence type="ECO:0000259" key="9">
    <source>
        <dbReference type="PROSITE" id="PS50011"/>
    </source>
</evidence>
<name>A0A183EET8_9BILA</name>
<evidence type="ECO:0000256" key="2">
    <source>
        <dbReference type="ARBA" id="ARBA00012411"/>
    </source>
</evidence>